<dbReference type="SUPFAM" id="SSF81345">
    <property type="entry name" value="ABC transporter involved in vitamin B12 uptake, BtuC"/>
    <property type="match status" value="1"/>
</dbReference>
<dbReference type="RefSeq" id="WP_113660356.1">
    <property type="nucleotide sequence ID" value="NZ_KZ845681.1"/>
</dbReference>
<dbReference type="InterPro" id="IPR000522">
    <property type="entry name" value="ABC_transptr_permease_BtuC"/>
</dbReference>
<feature type="transmembrane region" description="Helical" evidence="8">
    <location>
        <begin position="252"/>
        <end position="278"/>
    </location>
</feature>
<dbReference type="AlphaFoldDB" id="A0A364K137"/>
<dbReference type="GO" id="GO:0005886">
    <property type="term" value="C:plasma membrane"/>
    <property type="evidence" value="ECO:0007669"/>
    <property type="project" value="UniProtKB-SubCell"/>
</dbReference>
<evidence type="ECO:0000313" key="10">
    <source>
        <dbReference type="Proteomes" id="UP000251213"/>
    </source>
</evidence>
<dbReference type="Gene3D" id="1.10.3470.10">
    <property type="entry name" value="ABC transporter involved in vitamin B12 uptake, BtuC"/>
    <property type="match status" value="1"/>
</dbReference>
<proteinExistence type="inferred from homology"/>
<dbReference type="OrthoDB" id="9811721at2"/>
<dbReference type="PANTHER" id="PTHR30472">
    <property type="entry name" value="FERRIC ENTEROBACTIN TRANSPORT SYSTEM PERMEASE PROTEIN"/>
    <property type="match status" value="1"/>
</dbReference>
<gene>
    <name evidence="9" type="ORF">DL897_17235</name>
</gene>
<reference evidence="9 10" key="2">
    <citation type="submission" date="2018-06" db="EMBL/GenBank/DDBJ databases">
        <authorList>
            <person name="Zhirakovskaya E."/>
        </authorList>
    </citation>
    <scope>NUCLEOTIDE SEQUENCE [LARGE SCALE GENOMIC DNA]</scope>
    <source>
        <strain evidence="9 10">FBKL4.011</strain>
    </source>
</reference>
<evidence type="ECO:0000256" key="2">
    <source>
        <dbReference type="ARBA" id="ARBA00007935"/>
    </source>
</evidence>
<evidence type="ECO:0000256" key="8">
    <source>
        <dbReference type="SAM" id="Phobius"/>
    </source>
</evidence>
<protein>
    <submittedName>
        <fullName evidence="9">Iron ABC transporter permease</fullName>
    </submittedName>
</protein>
<keyword evidence="3" id="KW-0813">Transport</keyword>
<feature type="transmembrane region" description="Helical" evidence="8">
    <location>
        <begin position="163"/>
        <end position="191"/>
    </location>
</feature>
<feature type="transmembrane region" description="Helical" evidence="8">
    <location>
        <begin position="25"/>
        <end position="49"/>
    </location>
</feature>
<dbReference type="CDD" id="cd06550">
    <property type="entry name" value="TM_ABC_iron-siderophores_like"/>
    <property type="match status" value="1"/>
</dbReference>
<dbReference type="Proteomes" id="UP000251213">
    <property type="component" value="Unassembled WGS sequence"/>
</dbReference>
<feature type="transmembrane region" description="Helical" evidence="8">
    <location>
        <begin position="320"/>
        <end position="340"/>
    </location>
</feature>
<sequence>MSRWKVIRSKQPFFSWLIDRRALRWLFLFIVIAWITFVISVGVGAEYIAPWNVLKSIFGAGEASETLIVMKFRLPRILTSFLVGAALAGAGALLQAVIRNPLASPDLIGITSGASVSAVFFLVFLEQVSIQYLPLVAIIGAILVTFLLYFLAWKKGVSPIRLVLVGIGIHAFMQAGTQLLLVMTPIIHNIAKAHLWLTGTVYGSGWPEVTMMSIWLLVLIPITIWIIPKANMQLFHDDLAISLGSKVEQTRWILLLLVAAYTGVAVSMGGPIVFIGLIAPHIARRLVGPFLGMLFPLSLVTGGLIVMIADLIARSAFYPLDLPVGIFTSLIGVPFFLYLLRKVGKVKKV</sequence>
<feature type="transmembrane region" description="Helical" evidence="8">
    <location>
        <begin position="290"/>
        <end position="313"/>
    </location>
</feature>
<evidence type="ECO:0000256" key="1">
    <source>
        <dbReference type="ARBA" id="ARBA00004651"/>
    </source>
</evidence>
<feature type="transmembrane region" description="Helical" evidence="8">
    <location>
        <begin position="107"/>
        <end position="125"/>
    </location>
</feature>
<dbReference type="GO" id="GO:0022857">
    <property type="term" value="F:transmembrane transporter activity"/>
    <property type="evidence" value="ECO:0007669"/>
    <property type="project" value="InterPro"/>
</dbReference>
<keyword evidence="4" id="KW-1003">Cell membrane</keyword>
<feature type="transmembrane region" description="Helical" evidence="8">
    <location>
        <begin position="77"/>
        <end position="98"/>
    </location>
</feature>
<evidence type="ECO:0000256" key="4">
    <source>
        <dbReference type="ARBA" id="ARBA00022475"/>
    </source>
</evidence>
<dbReference type="GO" id="GO:0033214">
    <property type="term" value="P:siderophore-iron import into cell"/>
    <property type="evidence" value="ECO:0007669"/>
    <property type="project" value="TreeGrafter"/>
</dbReference>
<comment type="subcellular location">
    <subcellularLocation>
        <location evidence="1">Cell membrane</location>
        <topology evidence="1">Multi-pass membrane protein</topology>
    </subcellularLocation>
</comment>
<feature type="transmembrane region" description="Helical" evidence="8">
    <location>
        <begin position="211"/>
        <end position="231"/>
    </location>
</feature>
<dbReference type="InterPro" id="IPR037294">
    <property type="entry name" value="ABC_BtuC-like"/>
</dbReference>
<evidence type="ECO:0000256" key="3">
    <source>
        <dbReference type="ARBA" id="ARBA00022448"/>
    </source>
</evidence>
<evidence type="ECO:0000256" key="7">
    <source>
        <dbReference type="ARBA" id="ARBA00023136"/>
    </source>
</evidence>
<keyword evidence="10" id="KW-1185">Reference proteome</keyword>
<name>A0A364K137_9BACL</name>
<evidence type="ECO:0000313" key="9">
    <source>
        <dbReference type="EMBL" id="RAL21108.1"/>
    </source>
</evidence>
<dbReference type="FunFam" id="1.10.3470.10:FF:000001">
    <property type="entry name" value="Vitamin B12 ABC transporter permease BtuC"/>
    <property type="match status" value="1"/>
</dbReference>
<comment type="caution">
    <text evidence="9">The sequence shown here is derived from an EMBL/GenBank/DDBJ whole genome shotgun (WGS) entry which is preliminary data.</text>
</comment>
<organism evidence="9 10">
    <name type="scientific">Thermoflavimicrobium daqui</name>
    <dbReference type="NCBI Taxonomy" id="2137476"/>
    <lineage>
        <taxon>Bacteria</taxon>
        <taxon>Bacillati</taxon>
        <taxon>Bacillota</taxon>
        <taxon>Bacilli</taxon>
        <taxon>Bacillales</taxon>
        <taxon>Thermoactinomycetaceae</taxon>
        <taxon>Thermoflavimicrobium</taxon>
    </lineage>
</organism>
<accession>A0A364K137</accession>
<keyword evidence="5 8" id="KW-0812">Transmembrane</keyword>
<evidence type="ECO:0000256" key="6">
    <source>
        <dbReference type="ARBA" id="ARBA00022989"/>
    </source>
</evidence>
<reference evidence="9 10" key="1">
    <citation type="submission" date="2018-06" db="EMBL/GenBank/DDBJ databases">
        <title>Thermoflavimicrobium daqus sp. nov., a thermophilic microbe isolated from Moutai-flavour Daqu.</title>
        <authorList>
            <person name="Wang X."/>
            <person name="Zhou H."/>
        </authorList>
    </citation>
    <scope>NUCLEOTIDE SEQUENCE [LARGE SCALE GENOMIC DNA]</scope>
    <source>
        <strain evidence="9 10">FBKL4.011</strain>
    </source>
</reference>
<keyword evidence="6 8" id="KW-1133">Transmembrane helix</keyword>
<evidence type="ECO:0000256" key="5">
    <source>
        <dbReference type="ARBA" id="ARBA00022692"/>
    </source>
</evidence>
<dbReference type="EMBL" id="QJKK01000019">
    <property type="protein sequence ID" value="RAL21108.1"/>
    <property type="molecule type" value="Genomic_DNA"/>
</dbReference>
<keyword evidence="7 8" id="KW-0472">Membrane</keyword>
<feature type="transmembrane region" description="Helical" evidence="8">
    <location>
        <begin position="131"/>
        <end position="151"/>
    </location>
</feature>
<comment type="similarity">
    <text evidence="2">Belongs to the binding-protein-dependent transport system permease family. FecCD subfamily.</text>
</comment>
<dbReference type="Pfam" id="PF01032">
    <property type="entry name" value="FecCD"/>
    <property type="match status" value="1"/>
</dbReference>
<dbReference type="PANTHER" id="PTHR30472:SF24">
    <property type="entry name" value="FERRIC ENTEROBACTIN TRANSPORT SYSTEM PERMEASE PROTEIN FEPG"/>
    <property type="match status" value="1"/>
</dbReference>